<dbReference type="Pfam" id="PF02778">
    <property type="entry name" value="tRNA_int_endo_N"/>
    <property type="match status" value="1"/>
</dbReference>
<dbReference type="NCBIfam" id="TIGR00324">
    <property type="entry name" value="endA"/>
    <property type="match status" value="1"/>
</dbReference>
<dbReference type="Gene3D" id="3.40.1170.20">
    <property type="entry name" value="tRNA intron endonuclease, N-terminal domain"/>
    <property type="match status" value="1"/>
</dbReference>
<dbReference type="Gene3D" id="3.40.1350.10">
    <property type="match status" value="1"/>
</dbReference>
<dbReference type="SUPFAM" id="SSF55267">
    <property type="entry name" value="tRNA-intron endonuclease N-terminal domain-like"/>
    <property type="match status" value="1"/>
</dbReference>
<evidence type="ECO:0000256" key="2">
    <source>
        <dbReference type="ARBA" id="ARBA00023239"/>
    </source>
</evidence>
<reference evidence="5" key="1">
    <citation type="submission" date="2014-09" db="EMBL/GenBank/DDBJ databases">
        <authorList>
            <person name="Probst J Alexander"/>
        </authorList>
    </citation>
    <scope>NUCLEOTIDE SEQUENCE</scope>
</reference>
<dbReference type="PANTHER" id="PTHR13070:SF0">
    <property type="entry name" value="TRNA-SPLICING ENDONUCLEASE SUBUNIT SEN34"/>
    <property type="match status" value="1"/>
</dbReference>
<feature type="domain" description="tRNA intron endonuclease N-terminal" evidence="4">
    <location>
        <begin position="6"/>
        <end position="65"/>
    </location>
</feature>
<dbReference type="InterPro" id="IPR006677">
    <property type="entry name" value="tRNA_intron_Endonuc_cat-like"/>
</dbReference>
<keyword evidence="2" id="KW-0456">Lyase</keyword>
<dbReference type="GO" id="GO:0000379">
    <property type="term" value="P:tRNA-type intron splice site recognition and cleavage"/>
    <property type="evidence" value="ECO:0007669"/>
    <property type="project" value="TreeGrafter"/>
</dbReference>
<dbReference type="GO" id="GO:0003676">
    <property type="term" value="F:nucleic acid binding"/>
    <property type="evidence" value="ECO:0007669"/>
    <property type="project" value="InterPro"/>
</dbReference>
<dbReference type="CDD" id="cd22363">
    <property type="entry name" value="tRNA-intron_lyase_C"/>
    <property type="match status" value="1"/>
</dbReference>
<organism evidence="5">
    <name type="scientific">groundwater metagenome</name>
    <dbReference type="NCBI Taxonomy" id="717931"/>
    <lineage>
        <taxon>unclassified sequences</taxon>
        <taxon>metagenomes</taxon>
        <taxon>ecological metagenomes</taxon>
    </lineage>
</organism>
<evidence type="ECO:0000313" key="5">
    <source>
        <dbReference type="EMBL" id="CEG12455.1"/>
    </source>
</evidence>
<dbReference type="InterPro" id="IPR006678">
    <property type="entry name" value="tRNA_intron_Endonuc_N"/>
</dbReference>
<dbReference type="GO" id="GO:0005634">
    <property type="term" value="C:nucleus"/>
    <property type="evidence" value="ECO:0007669"/>
    <property type="project" value="UniProtKB-ARBA"/>
</dbReference>
<dbReference type="InterPro" id="IPR006676">
    <property type="entry name" value="tRNA_splic"/>
</dbReference>
<dbReference type="InterPro" id="IPR011856">
    <property type="entry name" value="tRNA_endonuc-like_dom_sf"/>
</dbReference>
<name>A0A098EBP9_9ZZZZ</name>
<evidence type="ECO:0000256" key="1">
    <source>
        <dbReference type="ARBA" id="ARBA00022694"/>
    </source>
</evidence>
<dbReference type="EMBL" id="CCXY01000148">
    <property type="protein sequence ID" value="CEG12455.1"/>
    <property type="molecule type" value="Genomic_DNA"/>
</dbReference>
<keyword evidence="5" id="KW-0255">Endonuclease</keyword>
<evidence type="ECO:0000259" key="4">
    <source>
        <dbReference type="Pfam" id="PF02778"/>
    </source>
</evidence>
<dbReference type="SUPFAM" id="SSF53032">
    <property type="entry name" value="tRNA-intron endonuclease catalytic domain-like"/>
    <property type="match status" value="1"/>
</dbReference>
<dbReference type="InterPro" id="IPR036167">
    <property type="entry name" value="tRNA_intron_Endo_cat-like_sf"/>
</dbReference>
<evidence type="ECO:0000259" key="3">
    <source>
        <dbReference type="Pfam" id="PF01974"/>
    </source>
</evidence>
<keyword evidence="5" id="KW-0540">Nuclease</keyword>
<feature type="domain" description="tRNA intron endonuclease catalytic" evidence="3">
    <location>
        <begin position="77"/>
        <end position="114"/>
    </location>
</feature>
<dbReference type="Pfam" id="PF01974">
    <property type="entry name" value="tRNA_int_endo"/>
    <property type="match status" value="2"/>
</dbReference>
<sequence length="196" mass="22557">MKKIRGALSGTRIISRDKSIEKYIFLGDEAKKLGGFSVIEGLYLVEKGILEVYDKDKNLNFEELLEKGKKLTGDENFYIKYVVFRDLMNRGYMLATGIKFGVDFRAYDKKDNKEGMKSEKTGERNIEGIEQRQNNVRQIRMHSKFLIKVVPEEYVSSFPGIAGDVRLARAVNKNLVYAVVDKDSDILYYEIDMAKI</sequence>
<keyword evidence="5" id="KW-0378">Hydrolase</keyword>
<proteinExistence type="predicted"/>
<accession>A0A098EBP9</accession>
<keyword evidence="1" id="KW-0819">tRNA processing</keyword>
<dbReference type="GO" id="GO:0000213">
    <property type="term" value="F:tRNA-intron lyase activity"/>
    <property type="evidence" value="ECO:0007669"/>
    <property type="project" value="InterPro"/>
</dbReference>
<gene>
    <name evidence="5" type="ORF">MSIBF_A2310004</name>
</gene>
<protein>
    <submittedName>
        <fullName evidence="5">Putative tRNA-splicing endonuclease</fullName>
        <ecNumber evidence="5">3.1.27.9</ecNumber>
    </submittedName>
</protein>
<dbReference type="AlphaFoldDB" id="A0A098EBP9"/>
<dbReference type="InterPro" id="IPR036740">
    <property type="entry name" value="tRNA_intron_Endonuc_N_sf"/>
</dbReference>
<dbReference type="PANTHER" id="PTHR13070">
    <property type="entry name" value="TRNA-SPLICING ENDONUCLEASE SUBUNIT SEN34-RELATED"/>
    <property type="match status" value="1"/>
</dbReference>
<dbReference type="EC" id="3.1.27.9" evidence="5"/>
<dbReference type="GO" id="GO:0016787">
    <property type="term" value="F:hydrolase activity"/>
    <property type="evidence" value="ECO:0007669"/>
    <property type="project" value="UniProtKB-KW"/>
</dbReference>
<feature type="domain" description="tRNA intron endonuclease catalytic" evidence="3">
    <location>
        <begin position="141"/>
        <end position="188"/>
    </location>
</feature>